<organism evidence="2 3">
    <name type="scientific">Paramuricea clavata</name>
    <name type="common">Red gorgonian</name>
    <name type="synonym">Violescent sea-whip</name>
    <dbReference type="NCBI Taxonomy" id="317549"/>
    <lineage>
        <taxon>Eukaryota</taxon>
        <taxon>Metazoa</taxon>
        <taxon>Cnidaria</taxon>
        <taxon>Anthozoa</taxon>
        <taxon>Octocorallia</taxon>
        <taxon>Malacalcyonacea</taxon>
        <taxon>Plexauridae</taxon>
        <taxon>Paramuricea</taxon>
    </lineage>
</organism>
<gene>
    <name evidence="2" type="ORF">PACLA_8A049599</name>
</gene>
<accession>A0A6S7JE72</accession>
<feature type="compositionally biased region" description="Polar residues" evidence="1">
    <location>
        <begin position="83"/>
        <end position="97"/>
    </location>
</feature>
<dbReference type="AlphaFoldDB" id="A0A6S7JE72"/>
<reference evidence="2" key="1">
    <citation type="submission" date="2020-04" db="EMBL/GenBank/DDBJ databases">
        <authorList>
            <person name="Alioto T."/>
            <person name="Alioto T."/>
            <person name="Gomez Garrido J."/>
        </authorList>
    </citation>
    <scope>NUCLEOTIDE SEQUENCE</scope>
    <source>
        <strain evidence="2">A484AB</strain>
    </source>
</reference>
<evidence type="ECO:0000256" key="1">
    <source>
        <dbReference type="SAM" id="MobiDB-lite"/>
    </source>
</evidence>
<sequence length="113" mass="12818">MAEAKALSEAKLRRRTAKAALTRIIVKHEEYAQNIENDEEFETEEKWLEESQDAYLQLECTTNDYIINKNMQQTLGGSVEQPEASSGNNGSEAQTKLNSRKQSGKLRQLNSKL</sequence>
<feature type="region of interest" description="Disordered" evidence="1">
    <location>
        <begin position="76"/>
        <end position="113"/>
    </location>
</feature>
<protein>
    <submittedName>
        <fullName evidence="2">Uncharacterized protein</fullName>
    </submittedName>
</protein>
<keyword evidence="3" id="KW-1185">Reference proteome</keyword>
<name>A0A6S7JE72_PARCT</name>
<dbReference type="EMBL" id="CACRXK020015633">
    <property type="protein sequence ID" value="CAB4028661.1"/>
    <property type="molecule type" value="Genomic_DNA"/>
</dbReference>
<comment type="caution">
    <text evidence="2">The sequence shown here is derived from an EMBL/GenBank/DDBJ whole genome shotgun (WGS) entry which is preliminary data.</text>
</comment>
<proteinExistence type="predicted"/>
<evidence type="ECO:0000313" key="3">
    <source>
        <dbReference type="Proteomes" id="UP001152795"/>
    </source>
</evidence>
<evidence type="ECO:0000313" key="2">
    <source>
        <dbReference type="EMBL" id="CAB4028661.1"/>
    </source>
</evidence>
<dbReference type="Proteomes" id="UP001152795">
    <property type="component" value="Unassembled WGS sequence"/>
</dbReference>